<proteinExistence type="predicted"/>
<dbReference type="InterPro" id="IPR043549">
    <property type="entry name" value="C2C4C/C2C4D"/>
</dbReference>
<keyword evidence="2" id="KW-1185">Reference proteome</keyword>
<dbReference type="PANTHER" id="PTHR46291:SF4">
    <property type="entry name" value="C2 CALCIUM-DEPENDENT DOMAIN-CONTAINING PROTEIN 4C-LIKE"/>
    <property type="match status" value="1"/>
</dbReference>
<evidence type="ECO:0000313" key="2">
    <source>
        <dbReference type="Proteomes" id="UP001347796"/>
    </source>
</evidence>
<dbReference type="Proteomes" id="UP001347796">
    <property type="component" value="Unassembled WGS sequence"/>
</dbReference>
<name>A0AAN8PCC1_PATCE</name>
<organism evidence="1 2">
    <name type="scientific">Patella caerulea</name>
    <name type="common">Rayed Mediterranean limpet</name>
    <dbReference type="NCBI Taxonomy" id="87958"/>
    <lineage>
        <taxon>Eukaryota</taxon>
        <taxon>Metazoa</taxon>
        <taxon>Spiralia</taxon>
        <taxon>Lophotrochozoa</taxon>
        <taxon>Mollusca</taxon>
        <taxon>Gastropoda</taxon>
        <taxon>Patellogastropoda</taxon>
        <taxon>Patelloidea</taxon>
        <taxon>Patellidae</taxon>
        <taxon>Patella</taxon>
    </lineage>
</organism>
<sequence>MDAFTAIKKWFEIKLDGSPLQQILSARRLREHQRKYHIHGGNVLTPDTVPEFVVPTRHVADRSIKTDIDHVMKNKSQNMQTGSMTKAKQIFGDHSLYFDDLQFARDSYAETPDNYNSVSTSSSSAASSIDVHVRKRSFSDSSNNTSCQQYVTRRRTRSNGSSIKSRGRRLGLSSLDGAMITTGPKQQQNRLNRSYSCGKDCKRISKNVIRHSSPPTELDLNLFVNTNSDPQSAAAMSLEYLATKTCYGFATLKEPPTYGRRESLFYSYESLLSEGPNEDKCELKIKDVQDM</sequence>
<comment type="caution">
    <text evidence="1">The sequence shown here is derived from an EMBL/GenBank/DDBJ whole genome shotgun (WGS) entry which is preliminary data.</text>
</comment>
<reference evidence="1 2" key="1">
    <citation type="submission" date="2024-01" db="EMBL/GenBank/DDBJ databases">
        <title>The genome of the rayed Mediterranean limpet Patella caerulea (Linnaeus, 1758).</title>
        <authorList>
            <person name="Anh-Thu Weber A."/>
            <person name="Halstead-Nussloch G."/>
        </authorList>
    </citation>
    <scope>NUCLEOTIDE SEQUENCE [LARGE SCALE GENOMIC DNA]</scope>
    <source>
        <strain evidence="1">AATW-2023a</strain>
        <tissue evidence="1">Whole specimen</tissue>
    </source>
</reference>
<evidence type="ECO:0000313" key="1">
    <source>
        <dbReference type="EMBL" id="KAK6172979.1"/>
    </source>
</evidence>
<dbReference type="AlphaFoldDB" id="A0AAN8PCC1"/>
<protein>
    <submittedName>
        <fullName evidence="1">Uncharacterized protein</fullName>
    </submittedName>
</protein>
<accession>A0AAN8PCC1</accession>
<dbReference type="EMBL" id="JAZGQO010000011">
    <property type="protein sequence ID" value="KAK6172979.1"/>
    <property type="molecule type" value="Genomic_DNA"/>
</dbReference>
<gene>
    <name evidence="1" type="ORF">SNE40_016523</name>
</gene>
<dbReference type="PANTHER" id="PTHR46291">
    <property type="entry name" value="C2 DOMAIN-CONTAINING PROTEIN"/>
    <property type="match status" value="1"/>
</dbReference>